<dbReference type="EMBL" id="CAJNOR010000011">
    <property type="protein sequence ID" value="CAF0750915.1"/>
    <property type="molecule type" value="Genomic_DNA"/>
</dbReference>
<dbReference type="Pfam" id="PF24813">
    <property type="entry name" value="DUF7709"/>
    <property type="match status" value="1"/>
</dbReference>
<evidence type="ECO:0000313" key="3">
    <source>
        <dbReference type="Proteomes" id="UP000663828"/>
    </source>
</evidence>
<dbReference type="Proteomes" id="UP000663828">
    <property type="component" value="Unassembled WGS sequence"/>
</dbReference>
<comment type="caution">
    <text evidence="2">The sequence shown here is derived from an EMBL/GenBank/DDBJ whole genome shotgun (WGS) entry which is preliminary data.</text>
</comment>
<dbReference type="InterPro" id="IPR056126">
    <property type="entry name" value="DUF7709"/>
</dbReference>
<accession>A0A813PGR0</accession>
<keyword evidence="3" id="KW-1185">Reference proteome</keyword>
<organism evidence="2 3">
    <name type="scientific">Adineta ricciae</name>
    <name type="common">Rotifer</name>
    <dbReference type="NCBI Taxonomy" id="249248"/>
    <lineage>
        <taxon>Eukaryota</taxon>
        <taxon>Metazoa</taxon>
        <taxon>Spiralia</taxon>
        <taxon>Gnathifera</taxon>
        <taxon>Rotifera</taxon>
        <taxon>Eurotatoria</taxon>
        <taxon>Bdelloidea</taxon>
        <taxon>Adinetida</taxon>
        <taxon>Adinetidae</taxon>
        <taxon>Adineta</taxon>
    </lineage>
</organism>
<proteinExistence type="predicted"/>
<name>A0A813PGR0_ADIRI</name>
<reference evidence="2" key="1">
    <citation type="submission" date="2021-02" db="EMBL/GenBank/DDBJ databases">
        <authorList>
            <person name="Nowell W R."/>
        </authorList>
    </citation>
    <scope>NUCLEOTIDE SEQUENCE</scope>
</reference>
<gene>
    <name evidence="2" type="ORF">XAT740_LOCUS417</name>
</gene>
<feature type="domain" description="DUF7709" evidence="1">
    <location>
        <begin position="101"/>
        <end position="184"/>
    </location>
</feature>
<evidence type="ECO:0000259" key="1">
    <source>
        <dbReference type="Pfam" id="PF24813"/>
    </source>
</evidence>
<evidence type="ECO:0000313" key="2">
    <source>
        <dbReference type="EMBL" id="CAF0750915.1"/>
    </source>
</evidence>
<protein>
    <recommendedName>
        <fullName evidence="1">DUF7709 domain-containing protein</fullName>
    </recommendedName>
</protein>
<sequence>MTTILRRCTSLLSIMPSRAAHRIVQNNITPRSKTISDRIFDLNTTTNTDRCVCIQKSAVSKRHISTTTIANSSNNRKDQISSGENTASSNLAAKYAEILNLKEGIALPSIELKDGTRVQTGTVGSMLKNIALYNEGQRGEVEQLLEQCVPTLIQIGFFDLFSPEEWINTSNAGRQFVGKKAQELLARKDK</sequence>
<dbReference type="AlphaFoldDB" id="A0A813PGR0"/>